<proteinExistence type="predicted"/>
<reference evidence="1 2" key="1">
    <citation type="submission" date="2015-09" db="EMBL/GenBank/DDBJ databases">
        <title>Aphanizomenon flos-aquae WA102.</title>
        <authorList>
            <person name="Driscoll C."/>
        </authorList>
    </citation>
    <scope>NUCLEOTIDE SEQUENCE [LARGE SCALE GENOMIC DNA]</scope>
    <source>
        <strain evidence="1">WA102</strain>
    </source>
</reference>
<protein>
    <submittedName>
        <fullName evidence="1">Uncharacterized protein</fullName>
    </submittedName>
</protein>
<name>A0A1B7WJ85_APHFL</name>
<sequence length="81" mass="8906">MQHVIGEQRAFAGFEIDAELTDAQAVISVAAAADGTEFRAAPEEFVGGQGSERLDDFHLLQGRQLRELAHRLVAEVHLVHR</sequence>
<organism evidence="1 2">
    <name type="scientific">Aphanizomenon flos-aquae WA102</name>
    <dbReference type="NCBI Taxonomy" id="1710896"/>
    <lineage>
        <taxon>Bacteria</taxon>
        <taxon>Bacillati</taxon>
        <taxon>Cyanobacteriota</taxon>
        <taxon>Cyanophyceae</taxon>
        <taxon>Nostocales</taxon>
        <taxon>Aphanizomenonaceae</taxon>
        <taxon>Aphanizomenon</taxon>
    </lineage>
</organism>
<evidence type="ECO:0000313" key="1">
    <source>
        <dbReference type="EMBL" id="OBQ37214.1"/>
    </source>
</evidence>
<gene>
    <name evidence="1" type="ORF">AN484_25170</name>
</gene>
<dbReference type="AlphaFoldDB" id="A0A1B7WJ85"/>
<dbReference type="Proteomes" id="UP000092093">
    <property type="component" value="Unassembled WGS sequence"/>
</dbReference>
<evidence type="ECO:0000313" key="2">
    <source>
        <dbReference type="Proteomes" id="UP000092093"/>
    </source>
</evidence>
<comment type="caution">
    <text evidence="1">The sequence shown here is derived from an EMBL/GenBank/DDBJ whole genome shotgun (WGS) entry which is preliminary data.</text>
</comment>
<accession>A0A1B7WJ85</accession>
<dbReference type="EMBL" id="LJOW01000271">
    <property type="protein sequence ID" value="OBQ37214.1"/>
    <property type="molecule type" value="Genomic_DNA"/>
</dbReference>